<protein>
    <submittedName>
        <fullName evidence="1">Uncharacterized protein</fullName>
    </submittedName>
</protein>
<proteinExistence type="predicted"/>
<dbReference type="Proteomes" id="UP000783686">
    <property type="component" value="Unassembled WGS sequence"/>
</dbReference>
<evidence type="ECO:0000313" key="1">
    <source>
        <dbReference type="EMBL" id="CAD5215986.1"/>
    </source>
</evidence>
<comment type="caution">
    <text evidence="1">The sequence shown here is derived from an EMBL/GenBank/DDBJ whole genome shotgun (WGS) entry which is preliminary data.</text>
</comment>
<accession>A0A811KI71</accession>
<dbReference type="Proteomes" id="UP000614601">
    <property type="component" value="Unassembled WGS sequence"/>
</dbReference>
<dbReference type="EMBL" id="CAJFCW020000003">
    <property type="protein sequence ID" value="CAG9105126.1"/>
    <property type="molecule type" value="Genomic_DNA"/>
</dbReference>
<name>A0A811KI71_9BILA</name>
<dbReference type="EMBL" id="CAJFDH010000003">
    <property type="protein sequence ID" value="CAD5215986.1"/>
    <property type="molecule type" value="Genomic_DNA"/>
</dbReference>
<sequence length="78" mass="9171">MGGDHALLIDLLLLNQTRMNCNQNVRILILHHYNLHLHNCNLNPHNCILNRHNCSLSVHSYILIPHQLNRLQNRNHQT</sequence>
<evidence type="ECO:0000313" key="2">
    <source>
        <dbReference type="Proteomes" id="UP000614601"/>
    </source>
</evidence>
<keyword evidence="2" id="KW-1185">Reference proteome</keyword>
<dbReference type="AlphaFoldDB" id="A0A811KI71"/>
<gene>
    <name evidence="1" type="ORF">BOKJ2_LOCUS6367</name>
</gene>
<organism evidence="1 2">
    <name type="scientific">Bursaphelenchus okinawaensis</name>
    <dbReference type="NCBI Taxonomy" id="465554"/>
    <lineage>
        <taxon>Eukaryota</taxon>
        <taxon>Metazoa</taxon>
        <taxon>Ecdysozoa</taxon>
        <taxon>Nematoda</taxon>
        <taxon>Chromadorea</taxon>
        <taxon>Rhabditida</taxon>
        <taxon>Tylenchina</taxon>
        <taxon>Tylenchomorpha</taxon>
        <taxon>Aphelenchoidea</taxon>
        <taxon>Aphelenchoididae</taxon>
        <taxon>Bursaphelenchus</taxon>
    </lineage>
</organism>
<reference evidence="1" key="1">
    <citation type="submission" date="2020-09" db="EMBL/GenBank/DDBJ databases">
        <authorList>
            <person name="Kikuchi T."/>
        </authorList>
    </citation>
    <scope>NUCLEOTIDE SEQUENCE</scope>
    <source>
        <strain evidence="1">SH1</strain>
    </source>
</reference>